<keyword evidence="10" id="KW-1015">Disulfide bond</keyword>
<gene>
    <name evidence="13" type="ORF">SAMN04489720_3284</name>
</gene>
<evidence type="ECO:0000256" key="4">
    <source>
        <dbReference type="ARBA" id="ARBA00022723"/>
    </source>
</evidence>
<evidence type="ECO:0000313" key="14">
    <source>
        <dbReference type="Proteomes" id="UP000198822"/>
    </source>
</evidence>
<keyword evidence="2" id="KW-1003">Cell membrane</keyword>
<reference evidence="14" key="1">
    <citation type="submission" date="2016-10" db="EMBL/GenBank/DDBJ databases">
        <authorList>
            <person name="Varghese N."/>
            <person name="Submissions S."/>
        </authorList>
    </citation>
    <scope>NUCLEOTIDE SEQUENCE [LARGE SCALE GENOMIC DNA]</scope>
    <source>
        <strain evidence="14">DSM 22002</strain>
    </source>
</reference>
<evidence type="ECO:0000256" key="1">
    <source>
        <dbReference type="ARBA" id="ARBA00004141"/>
    </source>
</evidence>
<feature type="transmembrane region" description="Helical" evidence="12">
    <location>
        <begin position="253"/>
        <end position="277"/>
    </location>
</feature>
<keyword evidence="3 12" id="KW-0812">Transmembrane</keyword>
<proteinExistence type="predicted"/>
<evidence type="ECO:0000256" key="11">
    <source>
        <dbReference type="ARBA" id="ARBA00023444"/>
    </source>
</evidence>
<evidence type="ECO:0000256" key="10">
    <source>
        <dbReference type="ARBA" id="ARBA00023157"/>
    </source>
</evidence>
<keyword evidence="6" id="KW-0560">Oxidoreductase</keyword>
<organism evidence="13 14">
    <name type="scientific">Agrococcus jejuensis</name>
    <dbReference type="NCBI Taxonomy" id="399736"/>
    <lineage>
        <taxon>Bacteria</taxon>
        <taxon>Bacillati</taxon>
        <taxon>Actinomycetota</taxon>
        <taxon>Actinomycetes</taxon>
        <taxon>Micrococcales</taxon>
        <taxon>Microbacteriaceae</taxon>
        <taxon>Agrococcus</taxon>
    </lineage>
</organism>
<keyword evidence="9 12" id="KW-0472">Membrane</keyword>
<accession>A0A1G8HBC1</accession>
<dbReference type="GO" id="GO:0006784">
    <property type="term" value="P:heme A biosynthetic process"/>
    <property type="evidence" value="ECO:0007669"/>
    <property type="project" value="InterPro"/>
</dbReference>
<evidence type="ECO:0000256" key="9">
    <source>
        <dbReference type="ARBA" id="ARBA00023136"/>
    </source>
</evidence>
<evidence type="ECO:0000313" key="13">
    <source>
        <dbReference type="EMBL" id="SDI03780.1"/>
    </source>
</evidence>
<feature type="transmembrane region" description="Helical" evidence="12">
    <location>
        <begin position="227"/>
        <end position="247"/>
    </location>
</feature>
<feature type="transmembrane region" description="Helical" evidence="12">
    <location>
        <begin position="161"/>
        <end position="181"/>
    </location>
</feature>
<sequence length="298" mass="30847">MTRGIRIASVATLVTQILIVGTGGAVRLTGSGLGCTTWPNCTPESFVPVAEQGVHGIIEFSNRVMGGVVLLVAAIMLVLAIVHRRRHPGVLPLAIAIVVGTIAQALIGAVVVFLHLRPDTVGIHFSLSALLVGVAAWMAWRVFRGRRARWGGTLAQRALMLATAVMVPVVVYVGILTTGSGPHAGDGGAARNGLDPALMQHVHAFPAYALLALAIGLVLVGWRLRPFGIWAGTLLALLVTQATIGIVQSNLGLPIALVGSHMVLSVMIVAATVVAALSLRVPAAAGVEVDDVRETVTA</sequence>
<keyword evidence="5 12" id="KW-1133">Transmembrane helix</keyword>
<comment type="subcellular location">
    <subcellularLocation>
        <location evidence="1">Membrane</location>
        <topology evidence="1">Multi-pass membrane protein</topology>
    </subcellularLocation>
</comment>
<dbReference type="AlphaFoldDB" id="A0A1G8HBC1"/>
<dbReference type="InterPro" id="IPR050450">
    <property type="entry name" value="COX15/CtaA_HemeA_synthase"/>
</dbReference>
<dbReference type="PANTHER" id="PTHR35457">
    <property type="entry name" value="HEME A SYNTHASE"/>
    <property type="match status" value="1"/>
</dbReference>
<feature type="transmembrane region" description="Helical" evidence="12">
    <location>
        <begin position="121"/>
        <end position="140"/>
    </location>
</feature>
<dbReference type="STRING" id="399736.SAMN04489720_3284"/>
<dbReference type="RefSeq" id="WP_231945099.1">
    <property type="nucleotide sequence ID" value="NZ_LT629695.1"/>
</dbReference>
<dbReference type="EMBL" id="LT629695">
    <property type="protein sequence ID" value="SDI03780.1"/>
    <property type="molecule type" value="Genomic_DNA"/>
</dbReference>
<dbReference type="PANTHER" id="PTHR35457:SF1">
    <property type="entry name" value="HEME A SYNTHASE"/>
    <property type="match status" value="1"/>
</dbReference>
<feature type="transmembrane region" description="Helical" evidence="12">
    <location>
        <begin position="89"/>
        <end position="115"/>
    </location>
</feature>
<evidence type="ECO:0000256" key="6">
    <source>
        <dbReference type="ARBA" id="ARBA00023002"/>
    </source>
</evidence>
<dbReference type="GO" id="GO:0046872">
    <property type="term" value="F:metal ion binding"/>
    <property type="evidence" value="ECO:0007669"/>
    <property type="project" value="UniProtKB-KW"/>
</dbReference>
<evidence type="ECO:0000256" key="2">
    <source>
        <dbReference type="ARBA" id="ARBA00022475"/>
    </source>
</evidence>
<keyword evidence="7" id="KW-0408">Iron</keyword>
<keyword evidence="4" id="KW-0479">Metal-binding</keyword>
<dbReference type="GO" id="GO:0016020">
    <property type="term" value="C:membrane"/>
    <property type="evidence" value="ECO:0007669"/>
    <property type="project" value="UniProtKB-SubCell"/>
</dbReference>
<dbReference type="Pfam" id="PF02628">
    <property type="entry name" value="COX15-CtaA"/>
    <property type="match status" value="1"/>
</dbReference>
<dbReference type="GO" id="GO:0016491">
    <property type="term" value="F:oxidoreductase activity"/>
    <property type="evidence" value="ECO:0007669"/>
    <property type="project" value="UniProtKB-KW"/>
</dbReference>
<evidence type="ECO:0000256" key="12">
    <source>
        <dbReference type="SAM" id="Phobius"/>
    </source>
</evidence>
<name>A0A1G8HBC1_9MICO</name>
<protein>
    <submittedName>
        <fullName evidence="13">Cytochrome c oxidase assembly protein subunit 15</fullName>
    </submittedName>
</protein>
<keyword evidence="8" id="KW-0350">Heme biosynthesis</keyword>
<evidence type="ECO:0000256" key="8">
    <source>
        <dbReference type="ARBA" id="ARBA00023133"/>
    </source>
</evidence>
<evidence type="ECO:0000256" key="5">
    <source>
        <dbReference type="ARBA" id="ARBA00022989"/>
    </source>
</evidence>
<evidence type="ECO:0000256" key="3">
    <source>
        <dbReference type="ARBA" id="ARBA00022692"/>
    </source>
</evidence>
<feature type="transmembrane region" description="Helical" evidence="12">
    <location>
        <begin position="64"/>
        <end position="82"/>
    </location>
</feature>
<comment type="pathway">
    <text evidence="11">Porphyrin-containing compound metabolism.</text>
</comment>
<keyword evidence="14" id="KW-1185">Reference proteome</keyword>
<dbReference type="InterPro" id="IPR003780">
    <property type="entry name" value="COX15/CtaA_fam"/>
</dbReference>
<evidence type="ECO:0000256" key="7">
    <source>
        <dbReference type="ARBA" id="ARBA00023004"/>
    </source>
</evidence>
<dbReference type="Proteomes" id="UP000198822">
    <property type="component" value="Chromosome I"/>
</dbReference>
<feature type="transmembrane region" description="Helical" evidence="12">
    <location>
        <begin position="201"/>
        <end position="220"/>
    </location>
</feature>